<dbReference type="PANTHER" id="PTHR23419:SF8">
    <property type="entry name" value="FI09726P"/>
    <property type="match status" value="1"/>
</dbReference>
<comment type="similarity">
    <text evidence="1">Belongs to the CutA family.</text>
</comment>
<dbReference type="Proteomes" id="UP000326354">
    <property type="component" value="Chromosome"/>
</dbReference>
<evidence type="ECO:0000256" key="1">
    <source>
        <dbReference type="ARBA" id="ARBA00010169"/>
    </source>
</evidence>
<evidence type="ECO:0000313" key="3">
    <source>
        <dbReference type="Proteomes" id="UP000326354"/>
    </source>
</evidence>
<dbReference type="SUPFAM" id="SSF54913">
    <property type="entry name" value="GlnB-like"/>
    <property type="match status" value="1"/>
</dbReference>
<dbReference type="EMBL" id="AP019860">
    <property type="protein sequence ID" value="BBM81893.1"/>
    <property type="molecule type" value="Genomic_DNA"/>
</dbReference>
<keyword evidence="3" id="KW-1185">Reference proteome</keyword>
<dbReference type="InterPro" id="IPR015867">
    <property type="entry name" value="N-reg_PII/ATP_PRibTrfase_C"/>
</dbReference>
<dbReference type="Pfam" id="PF03091">
    <property type="entry name" value="CutA1"/>
    <property type="match status" value="1"/>
</dbReference>
<reference evidence="2 3" key="1">
    <citation type="submission" date="2019-08" db="EMBL/GenBank/DDBJ databases">
        <title>Complete genome sequence of Candidatus Uab amorphum.</title>
        <authorList>
            <person name="Shiratori T."/>
            <person name="Suzuki S."/>
            <person name="Kakizawa Y."/>
            <person name="Ishida K."/>
        </authorList>
    </citation>
    <scope>NUCLEOTIDE SEQUENCE [LARGE SCALE GENOMIC DNA]</scope>
    <source>
        <strain evidence="2 3">SRT547</strain>
    </source>
</reference>
<dbReference type="OrthoDB" id="37622at2"/>
<dbReference type="GO" id="GO:0010038">
    <property type="term" value="P:response to metal ion"/>
    <property type="evidence" value="ECO:0007669"/>
    <property type="project" value="InterPro"/>
</dbReference>
<proteinExistence type="inferred from homology"/>
<sequence>MKVVLCNCPPDKAEEIAKELVESRVAACVNILPHVKSFYHWDGKLCCDEEKTLLIKIRGHDFRVLQQKILQLHPNDVPEIVELNVSNVNAEYLKWLYASTGGEDA</sequence>
<organism evidence="2 3">
    <name type="scientific">Uabimicrobium amorphum</name>
    <dbReference type="NCBI Taxonomy" id="2596890"/>
    <lineage>
        <taxon>Bacteria</taxon>
        <taxon>Pseudomonadati</taxon>
        <taxon>Planctomycetota</taxon>
        <taxon>Candidatus Uabimicrobiia</taxon>
        <taxon>Candidatus Uabimicrobiales</taxon>
        <taxon>Candidatus Uabimicrobiaceae</taxon>
        <taxon>Candidatus Uabimicrobium</taxon>
    </lineage>
</organism>
<dbReference type="RefSeq" id="WP_151966157.1">
    <property type="nucleotide sequence ID" value="NZ_AP019860.1"/>
</dbReference>
<dbReference type="InterPro" id="IPR004323">
    <property type="entry name" value="Ion_tolerance_CutA"/>
</dbReference>
<dbReference type="PANTHER" id="PTHR23419">
    <property type="entry name" value="DIVALENT CATION TOLERANCE CUTA-RELATED"/>
    <property type="match status" value="1"/>
</dbReference>
<dbReference type="KEGG" id="uam:UABAM_00235"/>
<dbReference type="Gene3D" id="3.30.70.120">
    <property type="match status" value="1"/>
</dbReference>
<gene>
    <name evidence="2" type="ORF">UABAM_00235</name>
</gene>
<dbReference type="AlphaFoldDB" id="A0A5S9IHJ6"/>
<evidence type="ECO:0000313" key="2">
    <source>
        <dbReference type="EMBL" id="BBM81893.1"/>
    </source>
</evidence>
<dbReference type="InterPro" id="IPR011322">
    <property type="entry name" value="N-reg_PII-like_a/b"/>
</dbReference>
<protein>
    <submittedName>
        <fullName evidence="2">Divalent ion tolerance protein CutA</fullName>
    </submittedName>
</protein>
<accession>A0A5S9IHJ6</accession>
<dbReference type="GO" id="GO:0005507">
    <property type="term" value="F:copper ion binding"/>
    <property type="evidence" value="ECO:0007669"/>
    <property type="project" value="TreeGrafter"/>
</dbReference>
<name>A0A5S9IHJ6_UABAM</name>